<dbReference type="AlphaFoldDB" id="A0A1I7RJ66"/>
<dbReference type="EMBL" id="CAJFCV020000004">
    <property type="protein sequence ID" value="CAG9119406.1"/>
    <property type="molecule type" value="Genomic_DNA"/>
</dbReference>
<protein>
    <submittedName>
        <fullName evidence="2">(pine wood nematode) hypothetical protein</fullName>
    </submittedName>
</protein>
<proteinExistence type="predicted"/>
<evidence type="ECO:0000256" key="1">
    <source>
        <dbReference type="SAM" id="MobiDB-lite"/>
    </source>
</evidence>
<evidence type="ECO:0000313" key="6">
    <source>
        <dbReference type="WBParaSite" id="BXY_0074800.1"/>
    </source>
</evidence>
<dbReference type="WBParaSite" id="BXY_0074800.1">
    <property type="protein sequence ID" value="BXY_0074800.1"/>
    <property type="gene ID" value="BXY_0074800"/>
</dbReference>
<feature type="region of interest" description="Disordered" evidence="1">
    <location>
        <begin position="469"/>
        <end position="501"/>
    </location>
</feature>
<evidence type="ECO:0000313" key="4">
    <source>
        <dbReference type="Proteomes" id="UP000095284"/>
    </source>
</evidence>
<sequence length="519" mass="58733">MPNPYAALESNQKKVARRADSVADIKNLPDLFCDTLQSTPVPKNDLLVAARNDTDNLQSTKRVVLTEENPYSGLASLSQRPMNTHRDDSAYEYNKLPVEFPPSTPNPYRSITQDPSQRVVNAKQRYGDSIYEIYKLPRQFYSANPYSSDTDNSESTDQSVGDETIYENQKLPNPFKNHKGEKKQRDGAEDTDEDIRRVPSLPRLSSKGRIKKDKSNTYLPASAYAPENRRNYQAFDPRNNGYSSSDSVCFGSQSISSRGNPYRRLRKRRPLYDDYRPVSRDSDGETLVDVQNVPDYFDTSNAYAIAERDETQRVINPKLRSSNSQYEIDALPDVFPPRRRRGASVSSKYSDAELTYNELNNLPDLFEDKPRYVCSNSSYFAPPLSGVGYLQGVCPQAPVAPPEKVYYPNSRLGYQPKYNYQYRPAFSDSSVAEINALPDVFDMCRIQADAAMAAARAAQHAANVARGVYQASQLSRRAKTPPPTENPYRHPRSLNASRSDIEEILRLPDPFNSNNGYRH</sequence>
<evidence type="ECO:0000313" key="5">
    <source>
        <dbReference type="Proteomes" id="UP000659654"/>
    </source>
</evidence>
<reference evidence="6" key="1">
    <citation type="submission" date="2016-11" db="UniProtKB">
        <authorList>
            <consortium name="WormBaseParasite"/>
        </authorList>
    </citation>
    <scope>IDENTIFICATION</scope>
</reference>
<accession>A0A1I7RJ66</accession>
<dbReference type="Proteomes" id="UP000095284">
    <property type="component" value="Unplaced"/>
</dbReference>
<name>A0A1I7RJ66_BURXY</name>
<evidence type="ECO:0000313" key="2">
    <source>
        <dbReference type="EMBL" id="CAD5228735.1"/>
    </source>
</evidence>
<keyword evidence="5" id="KW-1185">Reference proteome</keyword>
<feature type="region of interest" description="Disordered" evidence="1">
    <location>
        <begin position="144"/>
        <end position="248"/>
    </location>
</feature>
<gene>
    <name evidence="2" type="ORF">BXYJ_LOCUS10593</name>
</gene>
<evidence type="ECO:0000313" key="3">
    <source>
        <dbReference type="EMBL" id="CAG9119406.1"/>
    </source>
</evidence>
<dbReference type="Proteomes" id="UP000582659">
    <property type="component" value="Unassembled WGS sequence"/>
</dbReference>
<dbReference type="EMBL" id="CAJFDI010000004">
    <property type="protein sequence ID" value="CAD5228735.1"/>
    <property type="molecule type" value="Genomic_DNA"/>
</dbReference>
<organism evidence="4 6">
    <name type="scientific">Bursaphelenchus xylophilus</name>
    <name type="common">Pinewood nematode worm</name>
    <name type="synonym">Aphelenchoides xylophilus</name>
    <dbReference type="NCBI Taxonomy" id="6326"/>
    <lineage>
        <taxon>Eukaryota</taxon>
        <taxon>Metazoa</taxon>
        <taxon>Ecdysozoa</taxon>
        <taxon>Nematoda</taxon>
        <taxon>Chromadorea</taxon>
        <taxon>Rhabditida</taxon>
        <taxon>Tylenchina</taxon>
        <taxon>Tylenchomorpha</taxon>
        <taxon>Aphelenchoidea</taxon>
        <taxon>Aphelenchoididae</taxon>
        <taxon>Bursaphelenchus</taxon>
    </lineage>
</organism>
<reference evidence="3" key="2">
    <citation type="submission" date="2020-08" db="EMBL/GenBank/DDBJ databases">
        <authorList>
            <person name="Kikuchi T."/>
        </authorList>
    </citation>
    <scope>NUCLEOTIDE SEQUENCE</scope>
    <source>
        <strain evidence="2">Ka4C1</strain>
    </source>
</reference>
<feature type="compositionally biased region" description="Polar residues" evidence="1">
    <location>
        <begin position="144"/>
        <end position="171"/>
    </location>
</feature>
<dbReference type="Proteomes" id="UP000659654">
    <property type="component" value="Unassembled WGS sequence"/>
</dbReference>